<feature type="domain" description="Band 7" evidence="13">
    <location>
        <begin position="194"/>
        <end position="356"/>
    </location>
</feature>
<keyword evidence="5" id="KW-0472">Membrane</keyword>
<gene>
    <name evidence="14" type="ORF">M91_17657</name>
</gene>
<dbReference type="SUPFAM" id="SSF117892">
    <property type="entry name" value="Band 7/SPFH domain"/>
    <property type="match status" value="1"/>
</dbReference>
<feature type="region of interest" description="Disordered" evidence="12">
    <location>
        <begin position="116"/>
        <end position="153"/>
    </location>
</feature>
<evidence type="ECO:0000313" key="15">
    <source>
        <dbReference type="Proteomes" id="UP000011080"/>
    </source>
</evidence>
<comment type="subunit">
    <text evidence="10">The mitochondrial prohibitin complex consists of two subunits (PHB1 and PHB2), assembled into a membrane-associated ring-shaped supercomplex of approximately 1 mDa. Interacts with ESR1, HDAC1 and HDAC5. Interacts with ZNF703. Interacts with STOML2. Interacts with ARFGEF3. Interacts with SPHK2. Interacts with COX4I1; the interaction associates PHB2 with COX. Interacts with MAP1LC3B (membrane-bound form LC3-II); the interaction is direct and upon mitochondrial depolarization and proteasome-dependent outer membrane rupture. Interacts with IGFBP6 (via C-terminal domain). Interacts with CLPB. Interacts with CD86 (via cytoplasmic domain); the interactions increases after priming with CD40. Interacts with AFG3L2. Interacts with DNAJC19. Interacts with AKT2; this interaction may be important for myogenic differentiation.</text>
</comment>
<dbReference type="Gene3D" id="3.30.479.30">
    <property type="entry name" value="Band 7 domain"/>
    <property type="match status" value="1"/>
</dbReference>
<dbReference type="FunFam" id="3.30.479.30:FF:000001">
    <property type="entry name" value="Prohibitin 2"/>
    <property type="match status" value="1"/>
</dbReference>
<comment type="function">
    <text evidence="11">In the mitochondria, together with PHB, forms large ring complexes (prohibitin complexes) in the inner mitochondrial membrane (IMM) and functions as a chaperone protein that stabilizes mitochondrial respiratory enzymes and maintains mitochondrial integrity in the IMM, which is required for mitochondrial morphogenesis, neuronal survival, and normal lifespan. The prohibitin complex, with DNAJC19, regulates cardiolipin remodeling and the protein turnover of OMA1 in a cardiolipin-binding manner. Also regulates cytochrome-c oxidase assembly (COX) and mitochondrial respiration. Binding to sphingoid 1-phosphate (SPP) modulates its regulator activity. Has a key role of mitophagy receptor involved in targeting mitochondria for autophagic degradation. Involved in mitochondrial-mediated antiviral innate immunity, activates RIG-I-mediated signal transduction and production of IFNB1 and pro-inflammatory cytokine IL6.</text>
</comment>
<comment type="similarity">
    <text evidence="2">Belongs to the prohibitin family.</text>
</comment>
<dbReference type="AlphaFoldDB" id="L8HWZ2"/>
<evidence type="ECO:0000256" key="7">
    <source>
        <dbReference type="ARBA" id="ARBA00039584"/>
    </source>
</evidence>
<keyword evidence="4" id="KW-0496">Mitochondrion</keyword>
<proteinExistence type="inferred from homology"/>
<dbReference type="PRINTS" id="PR00679">
    <property type="entry name" value="PROHIBITIN"/>
</dbReference>
<comment type="function">
    <text evidence="8">In the nucleus, serves as transcriptional co-regulator. Acts as a mediator of transcriptional repression by nuclear hormone receptors via recruitment of histone deacetylases. Functions as an estrogen receptor (ER)-selective coregulator that potentiates the inhibitory activities of antiestrogens and represses the activity of estrogens. Competes with NCOA1 for modulation of ER transcriptional activity.</text>
</comment>
<organism evidence="14 15">
    <name type="scientific">Bos mutus</name>
    <name type="common">wild yak</name>
    <dbReference type="NCBI Taxonomy" id="72004"/>
    <lineage>
        <taxon>Eukaryota</taxon>
        <taxon>Metazoa</taxon>
        <taxon>Chordata</taxon>
        <taxon>Craniata</taxon>
        <taxon>Vertebrata</taxon>
        <taxon>Euteleostomi</taxon>
        <taxon>Mammalia</taxon>
        <taxon>Eutheria</taxon>
        <taxon>Laurasiatheria</taxon>
        <taxon>Artiodactyla</taxon>
        <taxon>Ruminantia</taxon>
        <taxon>Pecora</taxon>
        <taxon>Bovidae</taxon>
        <taxon>Bovinae</taxon>
        <taxon>Bos</taxon>
    </lineage>
</organism>
<evidence type="ECO:0000256" key="4">
    <source>
        <dbReference type="ARBA" id="ARBA00023128"/>
    </source>
</evidence>
<evidence type="ECO:0000256" key="3">
    <source>
        <dbReference type="ARBA" id="ARBA00022792"/>
    </source>
</evidence>
<dbReference type="GO" id="GO:0005743">
    <property type="term" value="C:mitochondrial inner membrane"/>
    <property type="evidence" value="ECO:0007669"/>
    <property type="project" value="UniProtKB-SubCell"/>
</dbReference>
<feature type="region of interest" description="Disordered" evidence="12">
    <location>
        <begin position="1"/>
        <end position="25"/>
    </location>
</feature>
<dbReference type="CDD" id="cd03401">
    <property type="entry name" value="SPFH_prohibitin"/>
    <property type="match status" value="1"/>
</dbReference>
<accession>L8HWZ2</accession>
<evidence type="ECO:0000256" key="12">
    <source>
        <dbReference type="SAM" id="MobiDB-lite"/>
    </source>
</evidence>
<dbReference type="InterPro" id="IPR001107">
    <property type="entry name" value="Band_7"/>
</dbReference>
<evidence type="ECO:0000313" key="14">
    <source>
        <dbReference type="EMBL" id="ELR47814.1"/>
    </source>
</evidence>
<protein>
    <recommendedName>
        <fullName evidence="7">Prohibitin-2</fullName>
    </recommendedName>
</protein>
<dbReference type="EMBL" id="JH882957">
    <property type="protein sequence ID" value="ELR47814.1"/>
    <property type="molecule type" value="Genomic_DNA"/>
</dbReference>
<dbReference type="InterPro" id="IPR000163">
    <property type="entry name" value="Prohibitin"/>
</dbReference>
<dbReference type="Proteomes" id="UP000011080">
    <property type="component" value="Unassembled WGS sequence"/>
</dbReference>
<dbReference type="Pfam" id="PF01145">
    <property type="entry name" value="Band_7"/>
    <property type="match status" value="1"/>
</dbReference>
<evidence type="ECO:0000256" key="10">
    <source>
        <dbReference type="ARBA" id="ARBA00046900"/>
    </source>
</evidence>
<evidence type="ECO:0000256" key="2">
    <source>
        <dbReference type="ARBA" id="ARBA00009658"/>
    </source>
</evidence>
<evidence type="ECO:0000256" key="9">
    <source>
        <dbReference type="ARBA" id="ARBA00046073"/>
    </source>
</evidence>
<evidence type="ECO:0000256" key="11">
    <source>
        <dbReference type="ARBA" id="ARBA00057420"/>
    </source>
</evidence>
<dbReference type="PANTHER" id="PTHR23222:SF1">
    <property type="entry name" value="PROHIBITIN-2"/>
    <property type="match status" value="1"/>
</dbReference>
<dbReference type="PANTHER" id="PTHR23222">
    <property type="entry name" value="PROHIBITIN"/>
    <property type="match status" value="1"/>
</dbReference>
<reference evidence="14 15" key="1">
    <citation type="journal article" date="2012" name="Nat. Genet.">
        <title>The yak genome and adaptation to life at high altitude.</title>
        <authorList>
            <person name="Qiu Q."/>
            <person name="Zhang G."/>
            <person name="Ma T."/>
            <person name="Qian W."/>
            <person name="Wang J."/>
            <person name="Ye Z."/>
            <person name="Cao C."/>
            <person name="Hu Q."/>
            <person name="Kim J."/>
            <person name="Larkin D.M."/>
            <person name="Auvil L."/>
            <person name="Capitanu B."/>
            <person name="Ma J."/>
            <person name="Lewin H.A."/>
            <person name="Qian X."/>
            <person name="Lang Y."/>
            <person name="Zhou R."/>
            <person name="Wang L."/>
            <person name="Wang K."/>
            <person name="Xia J."/>
            <person name="Liao S."/>
            <person name="Pan S."/>
            <person name="Lu X."/>
            <person name="Hou H."/>
            <person name="Wang Y."/>
            <person name="Zang X."/>
            <person name="Yin Y."/>
            <person name="Ma H."/>
            <person name="Zhang J."/>
            <person name="Wang Z."/>
            <person name="Zhang Y."/>
            <person name="Zhang D."/>
            <person name="Yonezawa T."/>
            <person name="Hasegawa M."/>
            <person name="Zhong Y."/>
            <person name="Liu W."/>
            <person name="Zhang Y."/>
            <person name="Huang Z."/>
            <person name="Zhang S."/>
            <person name="Long R."/>
            <person name="Yang H."/>
            <person name="Wang J."/>
            <person name="Lenstra J.A."/>
            <person name="Cooper D.N."/>
            <person name="Wu Y."/>
            <person name="Wang J."/>
            <person name="Shi P."/>
            <person name="Wang J."/>
            <person name="Liu J."/>
        </authorList>
    </citation>
    <scope>NUCLEOTIDE SEQUENCE [LARGE SCALE GENOMIC DNA]</scope>
    <source>
        <strain evidence="15">yakQH1</strain>
    </source>
</reference>
<comment type="function">
    <text evidence="9">In the plasma membrane, is involved in IGFBP6-induced cell migration. Cooperates with CD86 to mediate CD86-signaling in B lymphocytes that regulates the level of IgG1 produced through the activation of distal signaling intermediates. Upon CD40 engagement, required to activate NF-kappa-B signaling pathway via phospholipase C and protein kinase C activation.</text>
</comment>
<evidence type="ECO:0000256" key="1">
    <source>
        <dbReference type="ARBA" id="ARBA00004273"/>
    </source>
</evidence>
<sequence>MSLRPPILLPAPSRGRLGATASQSSSCSAARRSRGWNAPLGAAILHPDRKLCNVLKPASSSPQSPASFRLPFRKWALRNGDDSASSACEASLGGQGSRKGLDFRIRTSCAPAPVRRGLRGGFRKEHTSGALSPASTWGPDPRVKGAIPKRERGPNMAQNLKDLAGRLPSGPRGMGTALKLLLGAGAVAYGIRESVFTVEGGHRAIFFNRIGGVQQDTILAEGLHFRIPWFQYPIIYDIRARPRKISSPTGSKDLQMVNISLRVLSRPNAMELPSMYQRLGLDYEERVLPSIVNEVLKSVVAKFNASQLITQRAQVSLLIRRELTERAKDFSLILDDVAITELSFSREYTAAVEAKQVAQQEAQRAQFLVEKAKQEQRQKIVQAEEALSKNPGYIKLRKIRAAQNISKTIATSQNRIYLTADNLVLNLQDESFTRDSLIKGKK</sequence>
<comment type="subcellular location">
    <subcellularLocation>
        <location evidence="1">Mitochondrion inner membrane</location>
    </subcellularLocation>
</comment>
<keyword evidence="3" id="KW-0999">Mitochondrion inner membrane</keyword>
<name>L8HWZ2_9CETA</name>
<dbReference type="GO" id="GO:0007005">
    <property type="term" value="P:mitochondrion organization"/>
    <property type="evidence" value="ECO:0007669"/>
    <property type="project" value="TreeGrafter"/>
</dbReference>
<evidence type="ECO:0000256" key="6">
    <source>
        <dbReference type="ARBA" id="ARBA00037479"/>
    </source>
</evidence>
<comment type="function">
    <text evidence="6">Protein with pleiotropic attributes mediated in a cell-compartment- and tissue-specific manner, which include the plasma membrane-associated cell signaling functions, mitochondrial chaperone, and transcriptional co-regulator of transcription factors and sex steroid hormones in the nucleus.</text>
</comment>
<dbReference type="InterPro" id="IPR036013">
    <property type="entry name" value="Band_7/SPFH_dom_sf"/>
</dbReference>
<evidence type="ECO:0000259" key="13">
    <source>
        <dbReference type="SMART" id="SM00244"/>
    </source>
</evidence>
<evidence type="ECO:0000256" key="8">
    <source>
        <dbReference type="ARBA" id="ARBA00045769"/>
    </source>
</evidence>
<dbReference type="SMART" id="SM00244">
    <property type="entry name" value="PHB"/>
    <property type="match status" value="1"/>
</dbReference>
<evidence type="ECO:0000256" key="5">
    <source>
        <dbReference type="ARBA" id="ARBA00023136"/>
    </source>
</evidence>
<dbReference type="STRING" id="72004.ENSBMUP00000012865"/>